<dbReference type="GO" id="GO:0006357">
    <property type="term" value="P:regulation of transcription by RNA polymerase II"/>
    <property type="evidence" value="ECO:0007669"/>
    <property type="project" value="TreeGrafter"/>
</dbReference>
<evidence type="ECO:0000256" key="6">
    <source>
        <dbReference type="ARBA" id="ARBA00023242"/>
    </source>
</evidence>
<accession>A0A0X3Q5J6</accession>
<protein>
    <submittedName>
        <fullName evidence="8">MRG/MORF4L-binding protein</fullName>
    </submittedName>
</protein>
<dbReference type="InterPro" id="IPR012423">
    <property type="entry name" value="Eaf7/MRGBP"/>
</dbReference>
<evidence type="ECO:0000256" key="1">
    <source>
        <dbReference type="ARBA" id="ARBA00004123"/>
    </source>
</evidence>
<sequence length="185" mass="20655">MVHWSLEAEIKLFHSLMHFKPVGLDRHFQMICLACRFNDLGGPACSISEIWDHLSELYDLNELNGSEVIPFPTKSKEYTLPDEFSVLKQKAFPRAKAKLVPGSPSQQKRKTESNPTSEDLSSLSPSPPLKRTRKALRSGAPEEGENSPSSIKKEEVTETTTASISSPGTIMPPPSPMKRKSRRHN</sequence>
<name>A0A0X3Q5J6_SCHSO</name>
<dbReference type="GO" id="GO:0005634">
    <property type="term" value="C:nucleus"/>
    <property type="evidence" value="ECO:0007669"/>
    <property type="project" value="UniProtKB-SubCell"/>
</dbReference>
<comment type="subcellular location">
    <subcellularLocation>
        <location evidence="1">Nucleus</location>
    </subcellularLocation>
</comment>
<feature type="compositionally biased region" description="Polar residues" evidence="7">
    <location>
        <begin position="158"/>
        <end position="168"/>
    </location>
</feature>
<dbReference type="GO" id="GO:0006325">
    <property type="term" value="P:chromatin organization"/>
    <property type="evidence" value="ECO:0007669"/>
    <property type="project" value="UniProtKB-KW"/>
</dbReference>
<keyword evidence="3" id="KW-0156">Chromatin regulator</keyword>
<evidence type="ECO:0000256" key="7">
    <source>
        <dbReference type="SAM" id="MobiDB-lite"/>
    </source>
</evidence>
<dbReference type="PANTHER" id="PTHR13581:SF5">
    <property type="entry name" value="MRG_MORF4L-BINDING PROTEIN"/>
    <property type="match status" value="1"/>
</dbReference>
<dbReference type="GO" id="GO:0035267">
    <property type="term" value="C:NuA4 histone acetyltransferase complex"/>
    <property type="evidence" value="ECO:0007669"/>
    <property type="project" value="TreeGrafter"/>
</dbReference>
<keyword evidence="6" id="KW-0539">Nucleus</keyword>
<gene>
    <name evidence="8" type="primary">MRGBP</name>
    <name evidence="8" type="ORF">TR145932</name>
</gene>
<evidence type="ECO:0000256" key="3">
    <source>
        <dbReference type="ARBA" id="ARBA00022853"/>
    </source>
</evidence>
<keyword evidence="4" id="KW-0805">Transcription regulation</keyword>
<proteinExistence type="inferred from homology"/>
<evidence type="ECO:0000313" key="8">
    <source>
        <dbReference type="EMBL" id="JAP59369.1"/>
    </source>
</evidence>
<dbReference type="EMBL" id="GEEE01003856">
    <property type="protein sequence ID" value="JAP59369.1"/>
    <property type="molecule type" value="Transcribed_RNA"/>
</dbReference>
<evidence type="ECO:0000256" key="2">
    <source>
        <dbReference type="ARBA" id="ARBA00007117"/>
    </source>
</evidence>
<dbReference type="AlphaFoldDB" id="A0A0X3Q5J6"/>
<dbReference type="Pfam" id="PF07904">
    <property type="entry name" value="Eaf7"/>
    <property type="match status" value="1"/>
</dbReference>
<feature type="region of interest" description="Disordered" evidence="7">
    <location>
        <begin position="95"/>
        <end position="185"/>
    </location>
</feature>
<evidence type="ECO:0000256" key="4">
    <source>
        <dbReference type="ARBA" id="ARBA00023015"/>
    </source>
</evidence>
<reference evidence="8" key="1">
    <citation type="submission" date="2016-01" db="EMBL/GenBank/DDBJ databases">
        <title>Reference transcriptome for the parasite Schistocephalus solidus: insights into the molecular evolution of parasitism.</title>
        <authorList>
            <person name="Hebert F.O."/>
            <person name="Grambauer S."/>
            <person name="Barber I."/>
            <person name="Landry C.R."/>
            <person name="Aubin-Horth N."/>
        </authorList>
    </citation>
    <scope>NUCLEOTIDE SEQUENCE</scope>
</reference>
<dbReference type="PANTHER" id="PTHR13581">
    <property type="entry name" value="MRG-BINDING PROTEIN"/>
    <property type="match status" value="1"/>
</dbReference>
<comment type="similarity">
    <text evidence="2">Belongs to the EAF7 family.</text>
</comment>
<evidence type="ECO:0000256" key="5">
    <source>
        <dbReference type="ARBA" id="ARBA00023163"/>
    </source>
</evidence>
<keyword evidence="5" id="KW-0804">Transcription</keyword>
<organism evidence="8">
    <name type="scientific">Schistocephalus solidus</name>
    <name type="common">Tapeworm</name>
    <dbReference type="NCBI Taxonomy" id="70667"/>
    <lineage>
        <taxon>Eukaryota</taxon>
        <taxon>Metazoa</taxon>
        <taxon>Spiralia</taxon>
        <taxon>Lophotrochozoa</taxon>
        <taxon>Platyhelminthes</taxon>
        <taxon>Cestoda</taxon>
        <taxon>Eucestoda</taxon>
        <taxon>Diphyllobothriidea</taxon>
        <taxon>Diphyllobothriidae</taxon>
        <taxon>Schistocephalus</taxon>
    </lineage>
</organism>